<dbReference type="InterPro" id="IPR050739">
    <property type="entry name" value="MFP"/>
</dbReference>
<proteinExistence type="predicted"/>
<name>A0A517QWG1_9PLAN</name>
<keyword evidence="1" id="KW-0175">Coiled coil</keyword>
<keyword evidence="2" id="KW-0812">Transmembrane</keyword>
<feature type="transmembrane region" description="Helical" evidence="2">
    <location>
        <begin position="49"/>
        <end position="69"/>
    </location>
</feature>
<feature type="coiled-coil region" evidence="1">
    <location>
        <begin position="287"/>
        <end position="321"/>
    </location>
</feature>
<accession>A0A517QWG1</accession>
<dbReference type="PANTHER" id="PTHR30386:SF18">
    <property type="entry name" value="INNER MEMBRANE PROTEIN YIAV-RELATED"/>
    <property type="match status" value="1"/>
</dbReference>
<organism evidence="3 4">
    <name type="scientific">Stratiformator vulcanicus</name>
    <dbReference type="NCBI Taxonomy" id="2527980"/>
    <lineage>
        <taxon>Bacteria</taxon>
        <taxon>Pseudomonadati</taxon>
        <taxon>Planctomycetota</taxon>
        <taxon>Planctomycetia</taxon>
        <taxon>Planctomycetales</taxon>
        <taxon>Planctomycetaceae</taxon>
        <taxon>Stratiformator</taxon>
    </lineage>
</organism>
<keyword evidence="2" id="KW-1133">Transmembrane helix</keyword>
<gene>
    <name evidence="3" type="ORF">Pan189_02800</name>
</gene>
<evidence type="ECO:0000313" key="3">
    <source>
        <dbReference type="EMBL" id="QDT35927.1"/>
    </source>
</evidence>
<protein>
    <submittedName>
        <fullName evidence="3">Multidrug resistance protein MdtN</fullName>
    </submittedName>
</protein>
<keyword evidence="4" id="KW-1185">Reference proteome</keyword>
<dbReference type="AlphaFoldDB" id="A0A517QWG1"/>
<evidence type="ECO:0000313" key="4">
    <source>
        <dbReference type="Proteomes" id="UP000317318"/>
    </source>
</evidence>
<feature type="coiled-coil region" evidence="1">
    <location>
        <begin position="189"/>
        <end position="254"/>
    </location>
</feature>
<dbReference type="PANTHER" id="PTHR30386">
    <property type="entry name" value="MEMBRANE FUSION SUBUNIT OF EMRAB-TOLC MULTIDRUG EFFLUX PUMP"/>
    <property type="match status" value="1"/>
</dbReference>
<dbReference type="Proteomes" id="UP000317318">
    <property type="component" value="Chromosome"/>
</dbReference>
<reference evidence="3 4" key="1">
    <citation type="submission" date="2019-02" db="EMBL/GenBank/DDBJ databases">
        <title>Deep-cultivation of Planctomycetes and their phenomic and genomic characterization uncovers novel biology.</title>
        <authorList>
            <person name="Wiegand S."/>
            <person name="Jogler M."/>
            <person name="Boedeker C."/>
            <person name="Pinto D."/>
            <person name="Vollmers J."/>
            <person name="Rivas-Marin E."/>
            <person name="Kohn T."/>
            <person name="Peeters S.H."/>
            <person name="Heuer A."/>
            <person name="Rast P."/>
            <person name="Oberbeckmann S."/>
            <person name="Bunk B."/>
            <person name="Jeske O."/>
            <person name="Meyerdierks A."/>
            <person name="Storesund J.E."/>
            <person name="Kallscheuer N."/>
            <person name="Luecker S."/>
            <person name="Lage O.M."/>
            <person name="Pohl T."/>
            <person name="Merkel B.J."/>
            <person name="Hornburger P."/>
            <person name="Mueller R.-W."/>
            <person name="Bruemmer F."/>
            <person name="Labrenz M."/>
            <person name="Spormann A.M."/>
            <person name="Op den Camp H."/>
            <person name="Overmann J."/>
            <person name="Amann R."/>
            <person name="Jetten M.S.M."/>
            <person name="Mascher T."/>
            <person name="Medema M.H."/>
            <person name="Devos D.P."/>
            <person name="Kaster A.-K."/>
            <person name="Ovreas L."/>
            <person name="Rohde M."/>
            <person name="Galperin M.Y."/>
            <person name="Jogler C."/>
        </authorList>
    </citation>
    <scope>NUCLEOTIDE SEQUENCE [LARGE SCALE GENOMIC DNA]</scope>
    <source>
        <strain evidence="3 4">Pan189</strain>
    </source>
</reference>
<dbReference type="EMBL" id="CP036268">
    <property type="protein sequence ID" value="QDT35927.1"/>
    <property type="molecule type" value="Genomic_DNA"/>
</dbReference>
<dbReference type="Gene3D" id="2.40.50.100">
    <property type="match status" value="1"/>
</dbReference>
<dbReference type="RefSeq" id="WP_310820924.1">
    <property type="nucleotide sequence ID" value="NZ_CP036268.1"/>
</dbReference>
<sequence length="494" mass="54444">MATTTIPSTETEVNGEAPPRSGMLLPVAYSDALMPSLRLTKTSARIRRIAKVLFALLSAAIICMAVAPWQQSVYGSGNVFAYAPGQRQQVIQSPIKGRIARLGEGIFENARVKKGQLIAEIRDLDESYADRLQSQLDQSKLSLESAKTQLRANTAALEAAKTVVESSDAQIRAYRSVKEQTIAAQDAYVIMAQRKVSAEEQQLAEYKAAIPQLEAQLDRIKTLKEEGNVSVLKYEEVKRKVGEAKAKVSRAENYVGAAESELIGKQRERTAKIEKAQVDIDYATATLRKAKGDVSKAEGAVAKAEQEVNKAEQELLKMQTDVSRQDNGKVLAPFDGFVVKIIPNMGTAVLKQGDPICTIVPETTDRAVQIWLDGNDAPLVEPGRHARLQFEGWPAVQFSGWPSVAVGTFGGEVISIDAVDNGRGQFRVLILPDPDDVPWPDERFLRQGVRANAWVLLDRVPLWFEVWRRLNGFPPVYDADMKTEKPSKPPKIPK</sequence>
<dbReference type="KEGG" id="svp:Pan189_02800"/>
<dbReference type="SUPFAM" id="SSF57997">
    <property type="entry name" value="Tropomyosin"/>
    <property type="match status" value="1"/>
</dbReference>
<evidence type="ECO:0000256" key="1">
    <source>
        <dbReference type="SAM" id="Coils"/>
    </source>
</evidence>
<evidence type="ECO:0000256" key="2">
    <source>
        <dbReference type="SAM" id="Phobius"/>
    </source>
</evidence>
<keyword evidence="2" id="KW-0472">Membrane</keyword>